<dbReference type="Proteomes" id="UP000256650">
    <property type="component" value="Unassembled WGS sequence"/>
</dbReference>
<proteinExistence type="predicted"/>
<organism evidence="1 2">
    <name type="scientific">Helicobacter ganmani</name>
    <dbReference type="NCBI Taxonomy" id="60246"/>
    <lineage>
        <taxon>Bacteria</taxon>
        <taxon>Pseudomonadati</taxon>
        <taxon>Campylobacterota</taxon>
        <taxon>Epsilonproteobacteria</taxon>
        <taxon>Campylobacterales</taxon>
        <taxon>Helicobacteraceae</taxon>
        <taxon>Helicobacter</taxon>
    </lineage>
</organism>
<dbReference type="AlphaFoldDB" id="A0A3D8ICZ0"/>
<keyword evidence="2" id="KW-1185">Reference proteome</keyword>
<accession>A0A3D8ICZ0</accession>
<evidence type="ECO:0000313" key="2">
    <source>
        <dbReference type="Proteomes" id="UP000256650"/>
    </source>
</evidence>
<dbReference type="PANTHER" id="PTHR33295">
    <property type="entry name" value="ATPASE"/>
    <property type="match status" value="1"/>
</dbReference>
<gene>
    <name evidence="1" type="ORF">CQA43_05155</name>
</gene>
<dbReference type="RefSeq" id="WP_115551546.1">
    <property type="nucleotide sequence ID" value="NZ_CAOOIB010000008.1"/>
</dbReference>
<sequence length="363" mass="42562">MELAKILESYPKNLSKIHRHLPLTLDNKTCVYGAKGIGKTEIILNHYAKAEFSSSKKMYLNLNDSHLNQCKISESLLDFLQKETIDIFILDHFSPSLFSPTLLDSIPTPQITIISQSPLTNLNYNLVEIPPITFQEFTKIHKTPIDESLNSYLKFGNLLEAEYLNEYKKGEFLKILAGDSINFWILQNLILHLGQKASIHQIFTKLKKEGKLSKDRFYEYCKILNESKILFWLTKFEHESAPKKLYFWDFTLKNTISYERNFALLFENMVFLELLYHFKEEIFYTDKLDFYLPNLSLGILCMPFVQHHILESRLHKITKEREFCDSFLILSLNHKESGENLGTPYQVLPFKDFALQDSLPKFF</sequence>
<evidence type="ECO:0000313" key="1">
    <source>
        <dbReference type="EMBL" id="RDU63012.1"/>
    </source>
</evidence>
<reference evidence="1 2" key="1">
    <citation type="submission" date="2018-04" db="EMBL/GenBank/DDBJ databases">
        <title>Novel Campyloabacter and Helicobacter Species and Strains.</title>
        <authorList>
            <person name="Mannion A.J."/>
            <person name="Shen Z."/>
            <person name="Fox J.G."/>
        </authorList>
    </citation>
    <scope>NUCLEOTIDE SEQUENCE [LARGE SCALE GENOMIC DNA]</scope>
    <source>
        <strain evidence="1 2">MIT 99-5101</strain>
    </source>
</reference>
<dbReference type="EMBL" id="NXLS01000004">
    <property type="protein sequence ID" value="RDU63012.1"/>
    <property type="molecule type" value="Genomic_DNA"/>
</dbReference>
<dbReference type="GO" id="GO:0005524">
    <property type="term" value="F:ATP binding"/>
    <property type="evidence" value="ECO:0007669"/>
    <property type="project" value="UniProtKB-KW"/>
</dbReference>
<dbReference type="OrthoDB" id="5372242at2"/>
<dbReference type="PANTHER" id="PTHR33295:SF18">
    <property type="entry name" value="AAA+ ATPASE DOMAIN-CONTAINING PROTEIN"/>
    <property type="match status" value="1"/>
</dbReference>
<dbReference type="GeneID" id="82535674"/>
<name>A0A3D8ICZ0_9HELI</name>
<protein>
    <submittedName>
        <fullName evidence="1">ATP-binding protein</fullName>
    </submittedName>
</protein>
<comment type="caution">
    <text evidence="1">The sequence shown here is derived from an EMBL/GenBank/DDBJ whole genome shotgun (WGS) entry which is preliminary data.</text>
</comment>
<keyword evidence="1" id="KW-0547">Nucleotide-binding</keyword>
<keyword evidence="1" id="KW-0067">ATP-binding</keyword>